<keyword evidence="3" id="KW-1185">Reference proteome</keyword>
<comment type="caution">
    <text evidence="2">The sequence shown here is derived from an EMBL/GenBank/DDBJ whole genome shotgun (WGS) entry which is preliminary data.</text>
</comment>
<dbReference type="EMBL" id="CAJJDP010000056">
    <property type="protein sequence ID" value="CAD8170697.1"/>
    <property type="molecule type" value="Genomic_DNA"/>
</dbReference>
<proteinExistence type="predicted"/>
<dbReference type="AlphaFoldDB" id="A0A8S1V2E8"/>
<evidence type="ECO:0000313" key="3">
    <source>
        <dbReference type="Proteomes" id="UP000683925"/>
    </source>
</evidence>
<keyword evidence="1" id="KW-0812">Transmembrane</keyword>
<feature type="transmembrane region" description="Helical" evidence="1">
    <location>
        <begin position="55"/>
        <end position="74"/>
    </location>
</feature>
<protein>
    <submittedName>
        <fullName evidence="2">Uncharacterized protein</fullName>
    </submittedName>
</protein>
<reference evidence="2" key="1">
    <citation type="submission" date="2021-01" db="EMBL/GenBank/DDBJ databases">
        <authorList>
            <consortium name="Genoscope - CEA"/>
            <person name="William W."/>
        </authorList>
    </citation>
    <scope>NUCLEOTIDE SEQUENCE</scope>
</reference>
<evidence type="ECO:0000256" key="1">
    <source>
        <dbReference type="SAM" id="Phobius"/>
    </source>
</evidence>
<name>A0A8S1V2E8_PAROT</name>
<dbReference type="OrthoDB" id="324266at2759"/>
<dbReference type="Proteomes" id="UP000683925">
    <property type="component" value="Unassembled WGS sequence"/>
</dbReference>
<accession>A0A8S1V2E8</accession>
<keyword evidence="1" id="KW-1133">Transmembrane helix</keyword>
<evidence type="ECO:0000313" key="2">
    <source>
        <dbReference type="EMBL" id="CAD8170697.1"/>
    </source>
</evidence>
<gene>
    <name evidence="2" type="ORF">POCTA_138.1.T0570005</name>
</gene>
<organism evidence="2 3">
    <name type="scientific">Paramecium octaurelia</name>
    <dbReference type="NCBI Taxonomy" id="43137"/>
    <lineage>
        <taxon>Eukaryota</taxon>
        <taxon>Sar</taxon>
        <taxon>Alveolata</taxon>
        <taxon>Ciliophora</taxon>
        <taxon>Intramacronucleata</taxon>
        <taxon>Oligohymenophorea</taxon>
        <taxon>Peniculida</taxon>
        <taxon>Parameciidae</taxon>
        <taxon>Paramecium</taxon>
    </lineage>
</organism>
<sequence>MQYHQESIKLNKLHQIDHLIWLFIIVSQHPINGQTYHNYWMLMYFHQESNKLNKLLMNGHLILLFIILSQYSIIEIRIPAVGAKNPYLIRDAGTQSSKSISQS</sequence>
<keyword evidence="1" id="KW-0472">Membrane</keyword>